<reference evidence="1 2" key="1">
    <citation type="journal article" date="2005" name="DNA Res.">
        <title>Complete genome sequence of the facultative anaerobic magnetotactic bacterium Magnetospirillum sp. strain AMB-1.</title>
        <authorList>
            <person name="Matsunaga T."/>
            <person name="Okamura Y."/>
            <person name="Fukuda Y."/>
            <person name="Wahyudi A.T."/>
            <person name="Murase Y."/>
            <person name="Takeyama H."/>
        </authorList>
    </citation>
    <scope>NUCLEOTIDE SEQUENCE [LARGE SCALE GENOMIC DNA]</scope>
    <source>
        <strain evidence="2">ATCC 700264 / AMB-1</strain>
    </source>
</reference>
<proteinExistence type="predicted"/>
<dbReference type="InterPro" id="IPR036737">
    <property type="entry name" value="OmpA-like_sf"/>
</dbReference>
<dbReference type="GO" id="GO:0005886">
    <property type="term" value="C:plasma membrane"/>
    <property type="evidence" value="ECO:0007669"/>
    <property type="project" value="TreeGrafter"/>
</dbReference>
<sequence length="1013" mass="105804">MTRGVCPIAFFHGRPIIGRMKLVGRMLWGYEVRRRHVVMAAAALVVLVLGLAGDLLPEAGFRWGLAKALRGLGMVEVSIDDTDISLFGGRLTVRKVVAQPALGKALGIGDFDLKFRWRPLLDRRLVVDRVAVEGIDIDLKRDGDGFVLNGLPLAVAAAPPSAQDPTPSPPWGIDVAGLELTHSRLHVVDGDFVADIAVERLLVENVNNLDPRRAVSFTLKGSLNGAAIALSGTAHPFAAEPSLAVAAQVQALALADFAALAARAGAEGLSGKADLSLTAEGVLLPSGPSVKVNGRLALDAPALTAPAAAKATRLDLEIGRLTWDGTRLDLAATLGAEALDAKVAETGGTAGRLDLELGGLAWDGAKAELSAVKFATEALAVTAPGGKGSAGKLSLDLKTLSWDGAKAALAGRIDGATLAGKGEGGEGTAAALALDAARLDWDGRRVGWQGGLKATGAHVAVAGHDAAPDAVDWTGHFDLDTADLAGQAEGKVGLGPLRLAVGDIRTGLRAAGAEGKVTFGKAVEAELPKTRLDGLTVQDAARKTDLATVERVEAQSLKLARDGAVSVATLTADGVNALRKEGQGGYNWRLETKRLRLDRAARDGDGDVSADEVRIDGMLARVNRTPEGLVGFISDDKAPKDAKETKAARTRDEDTTDIRIGKLMVGDSRVNLRDRTMTETVRIDVMPLDFIITNLDSEAPDRDSAFEIKAGAGRGLITAAGTVRPFADKISGRVDGKITAFELPPLSPYLAEALGVNLQSGHFDGTLGVSADQGKLSGALNLALSQLFIAPPDPKAPAKPGKIDMPIATVLDLLRDGDDLIRLSLPIRGDTTNPDVDISDAVAQAVAGALKSTLLTTLKLAFPVAALIELAMDADDPSHLALPPLAFAPGIDALTPEHEKTLTAVAELVKGRAGLKLTLCGKADDSDWPVVAAKRRSADRPLLSKLEKLVGYDRPAESFGPPDHNLLSALAQRRTNAVRDFLADKGGVEPSRLFGCRPMVEAAEKGPRVELLL</sequence>
<gene>
    <name evidence="1" type="ordered locus">amb4181</name>
</gene>
<dbReference type="GO" id="GO:0090313">
    <property type="term" value="P:regulation of protein targeting to membrane"/>
    <property type="evidence" value="ECO:0007669"/>
    <property type="project" value="TreeGrafter"/>
</dbReference>
<dbReference type="PANTHER" id="PTHR30441:SF4">
    <property type="entry name" value="PROTEIN ASMA"/>
    <property type="match status" value="1"/>
</dbReference>
<dbReference type="HOGENOM" id="CLU_323333_0_0_5"/>
<dbReference type="Gene3D" id="3.30.1330.60">
    <property type="entry name" value="OmpA-like domain"/>
    <property type="match status" value="1"/>
</dbReference>
<dbReference type="InterPro" id="IPR008023">
    <property type="entry name" value="DUF748"/>
</dbReference>
<keyword evidence="2" id="KW-1185">Reference proteome</keyword>
<accession>Q2VZJ0</accession>
<protein>
    <recommendedName>
        <fullName evidence="3">DUF748 domain-containing protein</fullName>
    </recommendedName>
</protein>
<dbReference type="KEGG" id="mag:amb4181"/>
<dbReference type="STRING" id="342108.amb4181"/>
<dbReference type="EMBL" id="AP007255">
    <property type="protein sequence ID" value="BAE52985.1"/>
    <property type="molecule type" value="Genomic_DNA"/>
</dbReference>
<evidence type="ECO:0000313" key="2">
    <source>
        <dbReference type="Proteomes" id="UP000007058"/>
    </source>
</evidence>
<dbReference type="PANTHER" id="PTHR30441">
    <property type="entry name" value="DUF748 DOMAIN-CONTAINING PROTEIN"/>
    <property type="match status" value="1"/>
</dbReference>
<dbReference type="Pfam" id="PF05359">
    <property type="entry name" value="DUF748"/>
    <property type="match status" value="1"/>
</dbReference>
<organism evidence="1 2">
    <name type="scientific">Paramagnetospirillum magneticum (strain ATCC 700264 / AMB-1)</name>
    <name type="common">Magnetospirillum magneticum</name>
    <dbReference type="NCBI Taxonomy" id="342108"/>
    <lineage>
        <taxon>Bacteria</taxon>
        <taxon>Pseudomonadati</taxon>
        <taxon>Pseudomonadota</taxon>
        <taxon>Alphaproteobacteria</taxon>
        <taxon>Rhodospirillales</taxon>
        <taxon>Magnetospirillaceae</taxon>
        <taxon>Paramagnetospirillum</taxon>
    </lineage>
</organism>
<dbReference type="InterPro" id="IPR052894">
    <property type="entry name" value="AsmA-related"/>
</dbReference>
<dbReference type="AlphaFoldDB" id="Q2VZJ0"/>
<dbReference type="Proteomes" id="UP000007058">
    <property type="component" value="Chromosome"/>
</dbReference>
<evidence type="ECO:0008006" key="3">
    <source>
        <dbReference type="Google" id="ProtNLM"/>
    </source>
</evidence>
<name>Q2VZJ0_PARM1</name>
<evidence type="ECO:0000313" key="1">
    <source>
        <dbReference type="EMBL" id="BAE52985.1"/>
    </source>
</evidence>